<dbReference type="PANTHER" id="PTHR28113:SF1">
    <property type="entry name" value="DASH COMPLEX SUBUNIT DAM1"/>
    <property type="match status" value="1"/>
</dbReference>
<keyword evidence="10" id="KW-0995">Kinetochore</keyword>
<keyword evidence="19" id="KW-1185">Reference proteome</keyword>
<evidence type="ECO:0000256" key="2">
    <source>
        <dbReference type="ARBA" id="ARBA00004186"/>
    </source>
</evidence>
<gene>
    <name evidence="18" type="ORF">PACTADRAFT_51141</name>
</gene>
<feature type="compositionally biased region" description="Basic and acidic residues" evidence="17">
    <location>
        <begin position="257"/>
        <end position="267"/>
    </location>
</feature>
<evidence type="ECO:0000256" key="14">
    <source>
        <dbReference type="ARBA" id="ARBA00030453"/>
    </source>
</evidence>
<evidence type="ECO:0000256" key="10">
    <source>
        <dbReference type="ARBA" id="ARBA00022838"/>
    </source>
</evidence>
<dbReference type="GO" id="GO:1990758">
    <property type="term" value="P:mitotic sister chromatid biorientation"/>
    <property type="evidence" value="ECO:0007669"/>
    <property type="project" value="TreeGrafter"/>
</dbReference>
<comment type="similarity">
    <text evidence="4">Belongs to the DASH complex DAM1 family.</text>
</comment>
<dbReference type="AlphaFoldDB" id="A0A1E4TRA2"/>
<dbReference type="PANTHER" id="PTHR28113">
    <property type="entry name" value="DASH COMPLEX SUBUNIT DAM1"/>
    <property type="match status" value="1"/>
</dbReference>
<evidence type="ECO:0000256" key="9">
    <source>
        <dbReference type="ARBA" id="ARBA00022829"/>
    </source>
</evidence>
<dbReference type="STRING" id="669874.A0A1E4TRA2"/>
<keyword evidence="8" id="KW-0493">Microtubule</keyword>
<evidence type="ECO:0000256" key="4">
    <source>
        <dbReference type="ARBA" id="ARBA00010073"/>
    </source>
</evidence>
<dbReference type="Proteomes" id="UP000094236">
    <property type="component" value="Unassembled WGS sequence"/>
</dbReference>
<accession>A0A1E4TRA2</accession>
<feature type="compositionally biased region" description="Low complexity" evidence="17">
    <location>
        <begin position="277"/>
        <end position="292"/>
    </location>
</feature>
<proteinExistence type="inferred from homology"/>
<evidence type="ECO:0000256" key="16">
    <source>
        <dbReference type="SAM" id="Coils"/>
    </source>
</evidence>
<evidence type="ECO:0000256" key="17">
    <source>
        <dbReference type="SAM" id="MobiDB-lite"/>
    </source>
</evidence>
<keyword evidence="9" id="KW-0159">Chromosome partition</keyword>
<keyword evidence="16" id="KW-0175">Coiled coil</keyword>
<evidence type="ECO:0000256" key="11">
    <source>
        <dbReference type="ARBA" id="ARBA00023212"/>
    </source>
</evidence>
<evidence type="ECO:0000256" key="12">
    <source>
        <dbReference type="ARBA" id="ARBA00023242"/>
    </source>
</evidence>
<evidence type="ECO:0000256" key="1">
    <source>
        <dbReference type="ARBA" id="ARBA00004123"/>
    </source>
</evidence>
<feature type="compositionally biased region" description="Low complexity" evidence="17">
    <location>
        <begin position="1"/>
        <end position="15"/>
    </location>
</feature>
<evidence type="ECO:0000256" key="5">
    <source>
        <dbReference type="ARBA" id="ARBA00020497"/>
    </source>
</evidence>
<comment type="subcellular location">
    <subcellularLocation>
        <location evidence="3">Chromosome</location>
        <location evidence="3">Centromere</location>
        <location evidence="3">Kinetochore</location>
    </subcellularLocation>
    <subcellularLocation>
        <location evidence="2">Cytoplasm</location>
        <location evidence="2">Cytoskeleton</location>
        <location evidence="2">Spindle</location>
    </subcellularLocation>
    <subcellularLocation>
        <location evidence="1">Nucleus</location>
    </subcellularLocation>
</comment>
<dbReference type="EMBL" id="KV454016">
    <property type="protein sequence ID" value="ODV94276.1"/>
    <property type="molecule type" value="Genomic_DNA"/>
</dbReference>
<evidence type="ECO:0000313" key="18">
    <source>
        <dbReference type="EMBL" id="ODV94276.1"/>
    </source>
</evidence>
<reference evidence="19" key="1">
    <citation type="submission" date="2016-05" db="EMBL/GenBank/DDBJ databases">
        <title>Comparative genomics of biotechnologically important yeasts.</title>
        <authorList>
            <consortium name="DOE Joint Genome Institute"/>
            <person name="Riley R."/>
            <person name="Haridas S."/>
            <person name="Wolfe K.H."/>
            <person name="Lopes M.R."/>
            <person name="Hittinger C.T."/>
            <person name="Goker M."/>
            <person name="Salamov A."/>
            <person name="Wisecaver J."/>
            <person name="Long T.M."/>
            <person name="Aerts A.L."/>
            <person name="Barry K."/>
            <person name="Choi C."/>
            <person name="Clum A."/>
            <person name="Coughlan A.Y."/>
            <person name="Deshpande S."/>
            <person name="Douglass A.P."/>
            <person name="Hanson S.J."/>
            <person name="Klenk H.-P."/>
            <person name="Labutti K."/>
            <person name="Lapidus A."/>
            <person name="Lindquist E."/>
            <person name="Lipzen A."/>
            <person name="Meier-Kolthoff J.P."/>
            <person name="Ohm R.A."/>
            <person name="Otillar R.P."/>
            <person name="Pangilinan J."/>
            <person name="Peng Y."/>
            <person name="Rokas A."/>
            <person name="Rosa C.A."/>
            <person name="Scheuner C."/>
            <person name="Sibirny A.A."/>
            <person name="Slot J.C."/>
            <person name="Stielow J.B."/>
            <person name="Sun H."/>
            <person name="Kurtzman C.P."/>
            <person name="Blackwell M."/>
            <person name="Grigoriev I.V."/>
            <person name="Jeffries T.W."/>
        </authorList>
    </citation>
    <scope>NUCLEOTIDE SEQUENCE [LARGE SCALE GENOMIC DNA]</scope>
    <source>
        <strain evidence="19">NRRL Y-2460</strain>
    </source>
</reference>
<comment type="subunit">
    <text evidence="15">Component of the DASH complex consisting of ASK1, DAD1, DAD2, DAD3, DAD4, DAM1, DUO1, HSK3, SPC19 and SPC34, with a stoichiometry of one copy of each subunit per complex. Multiple DASH complexes oligomerize to form a ring that encircles spindle microtubules and organizes the rod-like NDC80 complexes of the outer kinetochore. DASH complex oligomerization strengthens microtubule attachments. Within the complex, DAM1 and DUO1 may form the microtubule connections. On cytoplasmic microtubules, DASH complexes appear to form patches instead of rings. Interacts with the outer kinetochore component NDC80; the interaction is direct.</text>
</comment>
<keyword evidence="12" id="KW-0539">Nucleus</keyword>
<feature type="coiled-coil region" evidence="16">
    <location>
        <begin position="108"/>
        <end position="143"/>
    </location>
</feature>
<keyword evidence="13" id="KW-0137">Centromere</keyword>
<dbReference type="Pfam" id="PF08653">
    <property type="entry name" value="DASH_Dam1"/>
    <property type="match status" value="1"/>
</dbReference>
<organism evidence="18 19">
    <name type="scientific">Pachysolen tannophilus NRRL Y-2460</name>
    <dbReference type="NCBI Taxonomy" id="669874"/>
    <lineage>
        <taxon>Eukaryota</taxon>
        <taxon>Fungi</taxon>
        <taxon>Dikarya</taxon>
        <taxon>Ascomycota</taxon>
        <taxon>Saccharomycotina</taxon>
        <taxon>Pichiomycetes</taxon>
        <taxon>Pachysolenaceae</taxon>
        <taxon>Pachysolen</taxon>
    </lineage>
</organism>
<evidence type="ECO:0000256" key="7">
    <source>
        <dbReference type="ARBA" id="ARBA00022490"/>
    </source>
</evidence>
<protein>
    <recommendedName>
        <fullName evidence="5">DASH complex subunit DAM1</fullName>
    </recommendedName>
    <alternativeName>
        <fullName evidence="14">Outer kinetochore protein DAM1</fullName>
    </alternativeName>
</protein>
<evidence type="ECO:0000256" key="6">
    <source>
        <dbReference type="ARBA" id="ARBA00022454"/>
    </source>
</evidence>
<evidence type="ECO:0000256" key="3">
    <source>
        <dbReference type="ARBA" id="ARBA00004629"/>
    </source>
</evidence>
<name>A0A1E4TRA2_PACTA</name>
<feature type="region of interest" description="Disordered" evidence="17">
    <location>
        <begin position="1"/>
        <end position="34"/>
    </location>
</feature>
<evidence type="ECO:0000256" key="13">
    <source>
        <dbReference type="ARBA" id="ARBA00023328"/>
    </source>
</evidence>
<evidence type="ECO:0000256" key="15">
    <source>
        <dbReference type="ARBA" id="ARBA00047036"/>
    </source>
</evidence>
<feature type="compositionally biased region" description="Basic residues" evidence="17">
    <location>
        <begin position="295"/>
        <end position="306"/>
    </location>
</feature>
<dbReference type="GO" id="GO:0042729">
    <property type="term" value="C:DASH complex"/>
    <property type="evidence" value="ECO:0007669"/>
    <property type="project" value="InterPro"/>
</dbReference>
<keyword evidence="6" id="KW-0158">Chromosome</keyword>
<evidence type="ECO:0000313" key="19">
    <source>
        <dbReference type="Proteomes" id="UP000094236"/>
    </source>
</evidence>
<dbReference type="GO" id="GO:1990537">
    <property type="term" value="C:mitotic spindle polar microtubule"/>
    <property type="evidence" value="ECO:0007669"/>
    <property type="project" value="TreeGrafter"/>
</dbReference>
<feature type="region of interest" description="Disordered" evidence="17">
    <location>
        <begin position="202"/>
        <end position="306"/>
    </location>
</feature>
<evidence type="ECO:0000256" key="8">
    <source>
        <dbReference type="ARBA" id="ARBA00022701"/>
    </source>
</evidence>
<dbReference type="InterPro" id="IPR013962">
    <property type="entry name" value="DASH_Dam1"/>
</dbReference>
<keyword evidence="11" id="KW-0206">Cytoskeleton</keyword>
<dbReference type="GO" id="GO:0044732">
    <property type="term" value="C:mitotic spindle pole body"/>
    <property type="evidence" value="ECO:0007669"/>
    <property type="project" value="TreeGrafter"/>
</dbReference>
<dbReference type="OrthoDB" id="5586015at2759"/>
<sequence length="306" mass="34892">MSSQQMNQRSSSRPSTPHRLMSRQPIPQQSPKLHYPIEDNIPLSLEQFQELAESLNVLEDNLIKVNFINESIVKFNESFSSLLYGLLINSYCTEFTEAPSREDFSKNQDALDSVIDRMETEIKNLEEEERLEIEREKENTNQNKIGNNLIINNKRVTSNPINSTNSIRHDFKRPLTSATLNRLTKARNPSLLPSRAVGIKKNISGDSTTTTTTTTHLSTRFPQQERKNNSDFSYMSNDSFIENPKSIKNTFTPEFSNESRLKRKNEFGTRSGTTVKNNDANNSGNSSGNISSRIPVRKTFPKPAWK</sequence>
<feature type="compositionally biased region" description="Polar residues" evidence="17">
    <location>
        <begin position="230"/>
        <end position="256"/>
    </location>
</feature>
<keyword evidence="7" id="KW-0963">Cytoplasm</keyword>